<dbReference type="Gene3D" id="3.20.20.80">
    <property type="entry name" value="Glycosidases"/>
    <property type="match status" value="1"/>
</dbReference>
<dbReference type="InterPro" id="IPR015883">
    <property type="entry name" value="Glyco_hydro_20_cat"/>
</dbReference>
<feature type="signal peptide" evidence="7">
    <location>
        <begin position="1"/>
        <end position="23"/>
    </location>
</feature>
<dbReference type="CDD" id="cd06563">
    <property type="entry name" value="GH20_chitobiase-like"/>
    <property type="match status" value="1"/>
</dbReference>
<evidence type="ECO:0000256" key="1">
    <source>
        <dbReference type="ARBA" id="ARBA00001231"/>
    </source>
</evidence>
<dbReference type="GO" id="GO:0005975">
    <property type="term" value="P:carbohydrate metabolic process"/>
    <property type="evidence" value="ECO:0007669"/>
    <property type="project" value="InterPro"/>
</dbReference>
<dbReference type="GO" id="GO:0004563">
    <property type="term" value="F:beta-N-acetylhexosaminidase activity"/>
    <property type="evidence" value="ECO:0007669"/>
    <property type="project" value="UniProtKB-EC"/>
</dbReference>
<sequence length="560" mass="62316">MKFLKTVIAPAIAVALASADLHAVSIVPQPTVMRENRSLVYLPSGKLSVYASDESLKSLEKVWAESLEKPYEPGTEKLASGFTRIVSSAVLPKIKSTGNEAKANVRLYIDPALAQEEYVMEVSQEGVSIKGGTAKGVWWGLQSLTQILVQAASSAEPGEPLRTSGLYIQDKPHFSYRGAMLDCCRHFFTVDEVKKFIDILALHKLNTLHWHLTDDQGWRIEIEKYPLLTQVGAVRKETKVGHYNDAGAGYDGIPYGEGCYYTRKDIEDVLAYASARQITVVPEIEMPGHAVAALAGYPWLGCTGGPYEVRTTWGISDDVFCIGKETTFEFLEGVLDEVCSLFPGEYIHVGGDECPAIRWKSCPDCQALMKKEGFSEERQLQGYLLHRIEKYLNSKGKKLIGWDEILEGGVTPTATVMSWRGPQGGINAAKQGNDVVMAPNNFFYLDYYQTASPSANGEPLGIGGYVPLEKCWSFDPYDQLDDDTRKHIKGIQANTWTEYISSFDHVQHMDLPRFSALAEVSWSETRTGYDDFLSRVTSSMKPLYEYFGIIYAPYVFKGVK</sequence>
<dbReference type="EC" id="3.2.1.52" evidence="3"/>
<evidence type="ECO:0000256" key="2">
    <source>
        <dbReference type="ARBA" id="ARBA00006285"/>
    </source>
</evidence>
<dbReference type="AlphaFoldDB" id="A0A9D9NF57"/>
<comment type="caution">
    <text evidence="10">The sequence shown here is derived from an EMBL/GenBank/DDBJ whole genome shotgun (WGS) entry which is preliminary data.</text>
</comment>
<keyword evidence="5" id="KW-0326">Glycosidase</keyword>
<evidence type="ECO:0000256" key="4">
    <source>
        <dbReference type="ARBA" id="ARBA00022801"/>
    </source>
</evidence>
<name>A0A9D9NF57_9BACT</name>
<dbReference type="PANTHER" id="PTHR22600">
    <property type="entry name" value="BETA-HEXOSAMINIDASE"/>
    <property type="match status" value="1"/>
</dbReference>
<comment type="similarity">
    <text evidence="2">Belongs to the glycosyl hydrolase 20 family.</text>
</comment>
<evidence type="ECO:0000256" key="7">
    <source>
        <dbReference type="SAM" id="SignalP"/>
    </source>
</evidence>
<evidence type="ECO:0000259" key="8">
    <source>
        <dbReference type="Pfam" id="PF00728"/>
    </source>
</evidence>
<dbReference type="GO" id="GO:0030203">
    <property type="term" value="P:glycosaminoglycan metabolic process"/>
    <property type="evidence" value="ECO:0007669"/>
    <property type="project" value="TreeGrafter"/>
</dbReference>
<dbReference type="InterPro" id="IPR017853">
    <property type="entry name" value="GH"/>
</dbReference>
<evidence type="ECO:0000256" key="5">
    <source>
        <dbReference type="ARBA" id="ARBA00023295"/>
    </source>
</evidence>
<proteinExistence type="inferred from homology"/>
<dbReference type="InterPro" id="IPR015882">
    <property type="entry name" value="HEX_bac_N"/>
</dbReference>
<dbReference type="Proteomes" id="UP000823603">
    <property type="component" value="Unassembled WGS sequence"/>
</dbReference>
<comment type="catalytic activity">
    <reaction evidence="1">
        <text>Hydrolysis of terminal non-reducing N-acetyl-D-hexosamine residues in N-acetyl-beta-D-hexosaminides.</text>
        <dbReference type="EC" id="3.2.1.52"/>
    </reaction>
</comment>
<dbReference type="PANTHER" id="PTHR22600:SF57">
    <property type="entry name" value="BETA-N-ACETYLHEXOSAMINIDASE"/>
    <property type="match status" value="1"/>
</dbReference>
<keyword evidence="4" id="KW-0378">Hydrolase</keyword>
<dbReference type="Pfam" id="PF02838">
    <property type="entry name" value="Glyco_hydro_20b"/>
    <property type="match status" value="1"/>
</dbReference>
<dbReference type="SUPFAM" id="SSF55545">
    <property type="entry name" value="beta-N-acetylhexosaminidase-like domain"/>
    <property type="match status" value="1"/>
</dbReference>
<keyword evidence="7" id="KW-0732">Signal</keyword>
<gene>
    <name evidence="10" type="ORF">IAB82_04320</name>
</gene>
<reference evidence="10" key="2">
    <citation type="journal article" date="2021" name="PeerJ">
        <title>Extensive microbial diversity within the chicken gut microbiome revealed by metagenomics and culture.</title>
        <authorList>
            <person name="Gilroy R."/>
            <person name="Ravi A."/>
            <person name="Getino M."/>
            <person name="Pursley I."/>
            <person name="Horton D.L."/>
            <person name="Alikhan N.F."/>
            <person name="Baker D."/>
            <person name="Gharbi K."/>
            <person name="Hall N."/>
            <person name="Watson M."/>
            <person name="Adriaenssens E.M."/>
            <person name="Foster-Nyarko E."/>
            <person name="Jarju S."/>
            <person name="Secka A."/>
            <person name="Antonio M."/>
            <person name="Oren A."/>
            <person name="Chaudhuri R.R."/>
            <person name="La Ragione R."/>
            <person name="Hildebrand F."/>
            <person name="Pallen M.J."/>
        </authorList>
    </citation>
    <scope>NUCLEOTIDE SEQUENCE</scope>
    <source>
        <strain evidence="10">B2-22910</strain>
    </source>
</reference>
<reference evidence="10" key="1">
    <citation type="submission" date="2020-10" db="EMBL/GenBank/DDBJ databases">
        <authorList>
            <person name="Gilroy R."/>
        </authorList>
    </citation>
    <scope>NUCLEOTIDE SEQUENCE</scope>
    <source>
        <strain evidence="10">B2-22910</strain>
    </source>
</reference>
<protein>
    <recommendedName>
        <fullName evidence="3">beta-N-acetylhexosaminidase</fullName>
        <ecNumber evidence="3">3.2.1.52</ecNumber>
    </recommendedName>
</protein>
<organism evidence="10 11">
    <name type="scientific">Candidatus Cryptobacteroides faecavium</name>
    <dbReference type="NCBI Taxonomy" id="2840762"/>
    <lineage>
        <taxon>Bacteria</taxon>
        <taxon>Pseudomonadati</taxon>
        <taxon>Bacteroidota</taxon>
        <taxon>Bacteroidia</taxon>
        <taxon>Bacteroidales</taxon>
        <taxon>Candidatus Cryptobacteroides</taxon>
    </lineage>
</organism>
<feature type="domain" description="Glycoside hydrolase family 20 catalytic" evidence="8">
    <location>
        <begin position="174"/>
        <end position="524"/>
    </location>
</feature>
<evidence type="ECO:0000256" key="6">
    <source>
        <dbReference type="PIRSR" id="PIRSR625705-1"/>
    </source>
</evidence>
<dbReference type="InterPro" id="IPR025705">
    <property type="entry name" value="Beta_hexosaminidase_sua/sub"/>
</dbReference>
<evidence type="ECO:0000313" key="11">
    <source>
        <dbReference type="Proteomes" id="UP000823603"/>
    </source>
</evidence>
<dbReference type="Pfam" id="PF00728">
    <property type="entry name" value="Glyco_hydro_20"/>
    <property type="match status" value="1"/>
</dbReference>
<evidence type="ECO:0000259" key="9">
    <source>
        <dbReference type="Pfam" id="PF02838"/>
    </source>
</evidence>
<feature type="active site" description="Proton donor" evidence="6">
    <location>
        <position position="353"/>
    </location>
</feature>
<dbReference type="InterPro" id="IPR029018">
    <property type="entry name" value="Hex-like_dom2"/>
</dbReference>
<dbReference type="PRINTS" id="PR00738">
    <property type="entry name" value="GLHYDRLASE20"/>
</dbReference>
<dbReference type="EMBL" id="JADIMB010000061">
    <property type="protein sequence ID" value="MBO8471005.1"/>
    <property type="molecule type" value="Genomic_DNA"/>
</dbReference>
<dbReference type="Gene3D" id="3.30.379.10">
    <property type="entry name" value="Chitobiase/beta-hexosaminidase domain 2-like"/>
    <property type="match status" value="1"/>
</dbReference>
<dbReference type="SUPFAM" id="SSF51445">
    <property type="entry name" value="(Trans)glycosidases"/>
    <property type="match status" value="1"/>
</dbReference>
<evidence type="ECO:0000313" key="10">
    <source>
        <dbReference type="EMBL" id="MBO8471005.1"/>
    </source>
</evidence>
<accession>A0A9D9NF57</accession>
<feature type="chain" id="PRO_5039391353" description="beta-N-acetylhexosaminidase" evidence="7">
    <location>
        <begin position="24"/>
        <end position="560"/>
    </location>
</feature>
<evidence type="ECO:0000256" key="3">
    <source>
        <dbReference type="ARBA" id="ARBA00012663"/>
    </source>
</evidence>
<dbReference type="GO" id="GO:0016020">
    <property type="term" value="C:membrane"/>
    <property type="evidence" value="ECO:0007669"/>
    <property type="project" value="TreeGrafter"/>
</dbReference>
<feature type="domain" description="Beta-hexosaminidase bacterial type N-terminal" evidence="9">
    <location>
        <begin position="79"/>
        <end position="154"/>
    </location>
</feature>